<proteinExistence type="predicted"/>
<accession>A0A0F9JN55</accession>
<organism evidence="1">
    <name type="scientific">marine sediment metagenome</name>
    <dbReference type="NCBI Taxonomy" id="412755"/>
    <lineage>
        <taxon>unclassified sequences</taxon>
        <taxon>metagenomes</taxon>
        <taxon>ecological metagenomes</taxon>
    </lineage>
</organism>
<dbReference type="EMBL" id="LAZR01017448">
    <property type="protein sequence ID" value="KKM00383.1"/>
    <property type="molecule type" value="Genomic_DNA"/>
</dbReference>
<evidence type="ECO:0000313" key="1">
    <source>
        <dbReference type="EMBL" id="KKM00383.1"/>
    </source>
</evidence>
<protein>
    <submittedName>
        <fullName evidence="1">Uncharacterized protein</fullName>
    </submittedName>
</protein>
<name>A0A0F9JN55_9ZZZZ</name>
<gene>
    <name evidence="1" type="ORF">LCGC14_1804980</name>
</gene>
<reference evidence="1" key="1">
    <citation type="journal article" date="2015" name="Nature">
        <title>Complex archaea that bridge the gap between prokaryotes and eukaryotes.</title>
        <authorList>
            <person name="Spang A."/>
            <person name="Saw J.H."/>
            <person name="Jorgensen S.L."/>
            <person name="Zaremba-Niedzwiedzka K."/>
            <person name="Martijn J."/>
            <person name="Lind A.E."/>
            <person name="van Eijk R."/>
            <person name="Schleper C."/>
            <person name="Guy L."/>
            <person name="Ettema T.J."/>
        </authorList>
    </citation>
    <scope>NUCLEOTIDE SEQUENCE</scope>
</reference>
<comment type="caution">
    <text evidence="1">The sequence shown here is derived from an EMBL/GenBank/DDBJ whole genome shotgun (WGS) entry which is preliminary data.</text>
</comment>
<sequence>MVAAPQLGTFVFVGIGTGQNYNKDIYISDVSQGLVNFSSGGVASATSQSHWRPPEDVLLVDFSVLTGLTDTEVLQLTRDSVPTGDVIRYANHLNTLNSRPRLNVAFAAGSEIRANQLAD</sequence>
<dbReference type="AlphaFoldDB" id="A0A0F9JN55"/>